<reference evidence="7" key="1">
    <citation type="submission" date="2011-05" db="EMBL/GenBank/DDBJ databases">
        <authorList>
            <person name="Kuske C.R."/>
            <person name="Challacombe J.F."/>
            <person name="Siddaramappa S."/>
            <person name="Petersen J.M."/>
            <person name="Bruce D.C."/>
        </authorList>
    </citation>
    <scope>NUCLEOTIDE SEQUENCE</scope>
    <source>
        <strain evidence="7">TX077308</strain>
    </source>
</reference>
<comment type="cofactor">
    <cofactor evidence="4">
        <name>[2Fe-2S] cluster</name>
        <dbReference type="ChEBI" id="CHEBI:190135"/>
    </cofactor>
</comment>
<dbReference type="EMBL" id="CP002872">
    <property type="protein sequence ID" value="AEI35210.1"/>
    <property type="molecule type" value="Genomic_DNA"/>
</dbReference>
<dbReference type="InterPro" id="IPR039261">
    <property type="entry name" value="FNR_nucleotide-bd"/>
</dbReference>
<keyword evidence="3" id="KW-0547">Nucleotide-binding</keyword>
<proteinExistence type="inferred from homology"/>
<dbReference type="InterPro" id="IPR033892">
    <property type="entry name" value="FNR_bac"/>
</dbReference>
<protein>
    <recommendedName>
        <fullName evidence="2">ferredoxin--NADP(+) reductase</fullName>
        <ecNumber evidence="2">1.18.1.2</ecNumber>
    </recommendedName>
</protein>
<dbReference type="PRINTS" id="PR00371">
    <property type="entry name" value="FPNCR"/>
</dbReference>
<dbReference type="InterPro" id="IPR050415">
    <property type="entry name" value="MRET"/>
</dbReference>
<dbReference type="PANTHER" id="PTHR47354:SF5">
    <property type="entry name" value="PROTEIN RFBI"/>
    <property type="match status" value="1"/>
</dbReference>
<feature type="domain" description="FAD-binding FR-type" evidence="6">
    <location>
        <begin position="9"/>
        <end position="112"/>
    </location>
</feature>
<dbReference type="InterPro" id="IPR017927">
    <property type="entry name" value="FAD-bd_FR_type"/>
</dbReference>
<dbReference type="Gene3D" id="3.40.50.80">
    <property type="entry name" value="Nucleotide-binding domain of ferredoxin-NADP reductase (FNR) module"/>
    <property type="match status" value="1"/>
</dbReference>
<evidence type="ECO:0000256" key="3">
    <source>
        <dbReference type="ARBA" id="ARBA00022741"/>
    </source>
</evidence>
<dbReference type="Gene3D" id="2.40.30.10">
    <property type="entry name" value="Translation factors"/>
    <property type="match status" value="1"/>
</dbReference>
<dbReference type="InterPro" id="IPR017938">
    <property type="entry name" value="Riboflavin_synthase-like_b-brl"/>
</dbReference>
<dbReference type="Pfam" id="PF00175">
    <property type="entry name" value="NAD_binding_1"/>
    <property type="match status" value="1"/>
</dbReference>
<dbReference type="EC" id="1.18.1.2" evidence="2"/>
<dbReference type="Pfam" id="PF00970">
    <property type="entry name" value="FAD_binding_6"/>
    <property type="match status" value="1"/>
</dbReference>
<dbReference type="PRINTS" id="PR00410">
    <property type="entry name" value="PHEHYDRXLASE"/>
</dbReference>
<organism evidence="7 8">
    <name type="scientific">Francisella salina</name>
    <dbReference type="NCBI Taxonomy" id="573569"/>
    <lineage>
        <taxon>Bacteria</taxon>
        <taxon>Pseudomonadati</taxon>
        <taxon>Pseudomonadota</taxon>
        <taxon>Gammaproteobacteria</taxon>
        <taxon>Thiotrichales</taxon>
        <taxon>Francisellaceae</taxon>
        <taxon>Francisella</taxon>
    </lineage>
</organism>
<evidence type="ECO:0000256" key="2">
    <source>
        <dbReference type="ARBA" id="ARBA00013223"/>
    </source>
</evidence>
<dbReference type="InterPro" id="IPR001709">
    <property type="entry name" value="Flavoprot_Pyr_Nucl_cyt_Rdtase"/>
</dbReference>
<evidence type="ECO:0000256" key="4">
    <source>
        <dbReference type="ARBA" id="ARBA00034078"/>
    </source>
</evidence>
<comment type="catalytic activity">
    <reaction evidence="5">
        <text>2 reduced [2Fe-2S]-[ferredoxin] + NADP(+) + H(+) = 2 oxidized [2Fe-2S]-[ferredoxin] + NADPH</text>
        <dbReference type="Rhea" id="RHEA:20125"/>
        <dbReference type="Rhea" id="RHEA-COMP:10000"/>
        <dbReference type="Rhea" id="RHEA-COMP:10001"/>
        <dbReference type="ChEBI" id="CHEBI:15378"/>
        <dbReference type="ChEBI" id="CHEBI:33737"/>
        <dbReference type="ChEBI" id="CHEBI:33738"/>
        <dbReference type="ChEBI" id="CHEBI:57783"/>
        <dbReference type="ChEBI" id="CHEBI:58349"/>
        <dbReference type="EC" id="1.18.1.2"/>
    </reaction>
</comment>
<evidence type="ECO:0000256" key="1">
    <source>
        <dbReference type="ARBA" id="ARBA00008312"/>
    </source>
</evidence>
<keyword evidence="8" id="KW-1185">Reference proteome</keyword>
<accession>A0ABM5M7P3</accession>
<evidence type="ECO:0000259" key="6">
    <source>
        <dbReference type="PROSITE" id="PS51384"/>
    </source>
</evidence>
<name>A0ABM5M7P3_FRAST</name>
<dbReference type="InterPro" id="IPR001433">
    <property type="entry name" value="OxRdtase_FAD/NAD-bd"/>
</dbReference>
<evidence type="ECO:0000313" key="8">
    <source>
        <dbReference type="Proteomes" id="UP000000490"/>
    </source>
</evidence>
<dbReference type="SUPFAM" id="SSF52343">
    <property type="entry name" value="Ferredoxin reductase-like, C-terminal NADP-linked domain"/>
    <property type="match status" value="1"/>
</dbReference>
<dbReference type="InterPro" id="IPR008333">
    <property type="entry name" value="Cbr1-like_FAD-bd_dom"/>
</dbReference>
<dbReference type="PANTHER" id="PTHR47354">
    <property type="entry name" value="NADH OXIDOREDUCTASE HCR"/>
    <property type="match status" value="1"/>
</dbReference>
<comment type="similarity">
    <text evidence="1">Belongs to the ferredoxin--NADP reductase type 1 family.</text>
</comment>
<evidence type="ECO:0000313" key="7">
    <source>
        <dbReference type="EMBL" id="AEI35210.1"/>
    </source>
</evidence>
<dbReference type="SUPFAM" id="SSF63380">
    <property type="entry name" value="Riboflavin synthase domain-like"/>
    <property type="match status" value="1"/>
</dbReference>
<gene>
    <name evidence="7" type="ordered locus">F7308_0282</name>
</gene>
<sequence length="248" mass="28135">MTIFNKMALEKFELELVSFKDITDNVRHFVFKRTDGKPLNFIAGQFITFLLTDKEGNLKRRSYSLGSLPSDNMLLEIGITYVKGGVATDTFFNMKIGDTAPAMGPAGRLVLKEEEINKLVLVGTGTGIVPYKAMFPELLERADNTEIHILLGVQYRKDALYQDDFIEFAKKHDNIHFKLCLSRETQDLKDYEISGYVQNQFESIGLNPETDIVYVCGNPNMIDQSYEMLTNAGFGPKSVRREKYISSN</sequence>
<dbReference type="Proteomes" id="UP000000490">
    <property type="component" value="Chromosome"/>
</dbReference>
<dbReference type="CDD" id="cd06195">
    <property type="entry name" value="FNR1"/>
    <property type="match status" value="1"/>
</dbReference>
<dbReference type="PROSITE" id="PS51384">
    <property type="entry name" value="FAD_FR"/>
    <property type="match status" value="1"/>
</dbReference>
<evidence type="ECO:0000256" key="5">
    <source>
        <dbReference type="ARBA" id="ARBA00047776"/>
    </source>
</evidence>